<evidence type="ECO:0000313" key="3">
    <source>
        <dbReference type="EMBL" id="KAJ9591682.1"/>
    </source>
</evidence>
<dbReference type="Pfam" id="PF03091">
    <property type="entry name" value="CutA1"/>
    <property type="match status" value="1"/>
</dbReference>
<keyword evidence="4" id="KW-1185">Reference proteome</keyword>
<dbReference type="InterPro" id="IPR015867">
    <property type="entry name" value="N-reg_PII/ATP_PRibTrfase_C"/>
</dbReference>
<accession>A0AAD8A3C4</accession>
<comment type="similarity">
    <text evidence="1">Belongs to the CutA family.</text>
</comment>
<dbReference type="EMBL" id="JASPKZ010003860">
    <property type="protein sequence ID" value="KAJ9591682.1"/>
    <property type="molecule type" value="Genomic_DNA"/>
</dbReference>
<keyword evidence="2" id="KW-0812">Transmembrane</keyword>
<keyword evidence="2" id="KW-0472">Membrane</keyword>
<gene>
    <name evidence="3" type="ORF">L9F63_001769</name>
</gene>
<evidence type="ECO:0000256" key="2">
    <source>
        <dbReference type="SAM" id="Phobius"/>
    </source>
</evidence>
<feature type="transmembrane region" description="Helical" evidence="2">
    <location>
        <begin position="33"/>
        <end position="52"/>
    </location>
</feature>
<reference evidence="3" key="1">
    <citation type="journal article" date="2023" name="IScience">
        <title>Live-bearing cockroach genome reveals convergent evolutionary mechanisms linked to viviparity in insects and beyond.</title>
        <authorList>
            <person name="Fouks B."/>
            <person name="Harrison M.C."/>
            <person name="Mikhailova A.A."/>
            <person name="Marchal E."/>
            <person name="English S."/>
            <person name="Carruthers M."/>
            <person name="Jennings E.C."/>
            <person name="Chiamaka E.L."/>
            <person name="Frigard R.A."/>
            <person name="Pippel M."/>
            <person name="Attardo G.M."/>
            <person name="Benoit J.B."/>
            <person name="Bornberg-Bauer E."/>
            <person name="Tobe S.S."/>
        </authorList>
    </citation>
    <scope>NUCLEOTIDE SEQUENCE</scope>
    <source>
        <strain evidence="3">Stay&amp;Tobe</strain>
    </source>
</reference>
<organism evidence="3 4">
    <name type="scientific">Diploptera punctata</name>
    <name type="common">Pacific beetle cockroach</name>
    <dbReference type="NCBI Taxonomy" id="6984"/>
    <lineage>
        <taxon>Eukaryota</taxon>
        <taxon>Metazoa</taxon>
        <taxon>Ecdysozoa</taxon>
        <taxon>Arthropoda</taxon>
        <taxon>Hexapoda</taxon>
        <taxon>Insecta</taxon>
        <taxon>Pterygota</taxon>
        <taxon>Neoptera</taxon>
        <taxon>Polyneoptera</taxon>
        <taxon>Dictyoptera</taxon>
        <taxon>Blattodea</taxon>
        <taxon>Blaberoidea</taxon>
        <taxon>Blaberidae</taxon>
        <taxon>Diplopterinae</taxon>
        <taxon>Diploptera</taxon>
    </lineage>
</organism>
<evidence type="ECO:0000313" key="4">
    <source>
        <dbReference type="Proteomes" id="UP001233999"/>
    </source>
</evidence>
<dbReference type="GO" id="GO:0005507">
    <property type="term" value="F:copper ion binding"/>
    <property type="evidence" value="ECO:0007669"/>
    <property type="project" value="TreeGrafter"/>
</dbReference>
<dbReference type="Proteomes" id="UP001233999">
    <property type="component" value="Unassembled WGS sequence"/>
</dbReference>
<reference evidence="3" key="2">
    <citation type="submission" date="2023-05" db="EMBL/GenBank/DDBJ databases">
        <authorList>
            <person name="Fouks B."/>
        </authorList>
    </citation>
    <scope>NUCLEOTIDE SEQUENCE</scope>
    <source>
        <strain evidence="3">Stay&amp;Tobe</strain>
        <tissue evidence="3">Testes</tissue>
    </source>
</reference>
<sequence length="169" mass="19104">MLQIFGSLCFRWRSDIKLLPKLNTERHLYDHNLFLMVLGGLFLCAPLLLTLLRRGMATGYISGTHSVAYVSAPSEDVAKKLAHGIVTNKLAACVNIIPKITSVYEWKGEINEDAEVLMMIKTRSSRVDELTQYVKTNHPYEVCEVISLPIENGNPPYLDWISDLVPKKE</sequence>
<name>A0AAD8A3C4_DIPPU</name>
<dbReference type="AlphaFoldDB" id="A0AAD8A3C4"/>
<keyword evidence="2" id="KW-1133">Transmembrane helix</keyword>
<dbReference type="PANTHER" id="PTHR23419">
    <property type="entry name" value="DIVALENT CATION TOLERANCE CUTA-RELATED"/>
    <property type="match status" value="1"/>
</dbReference>
<dbReference type="SUPFAM" id="SSF54913">
    <property type="entry name" value="GlnB-like"/>
    <property type="match status" value="1"/>
</dbReference>
<dbReference type="InterPro" id="IPR004323">
    <property type="entry name" value="Ion_tolerance_CutA"/>
</dbReference>
<dbReference type="InterPro" id="IPR011322">
    <property type="entry name" value="N-reg_PII-like_a/b"/>
</dbReference>
<dbReference type="Gene3D" id="3.30.70.120">
    <property type="match status" value="1"/>
</dbReference>
<dbReference type="PANTHER" id="PTHR23419:SF8">
    <property type="entry name" value="FI09726P"/>
    <property type="match status" value="1"/>
</dbReference>
<dbReference type="GO" id="GO:0010038">
    <property type="term" value="P:response to metal ion"/>
    <property type="evidence" value="ECO:0007669"/>
    <property type="project" value="InterPro"/>
</dbReference>
<evidence type="ECO:0008006" key="5">
    <source>
        <dbReference type="Google" id="ProtNLM"/>
    </source>
</evidence>
<proteinExistence type="inferred from homology"/>
<protein>
    <recommendedName>
        <fullName evidence="5">Protein CutA homolog</fullName>
    </recommendedName>
</protein>
<comment type="caution">
    <text evidence="3">The sequence shown here is derived from an EMBL/GenBank/DDBJ whole genome shotgun (WGS) entry which is preliminary data.</text>
</comment>
<evidence type="ECO:0000256" key="1">
    <source>
        <dbReference type="ARBA" id="ARBA00010169"/>
    </source>
</evidence>